<dbReference type="InterPro" id="IPR003593">
    <property type="entry name" value="AAA+_ATPase"/>
</dbReference>
<reference evidence="5" key="1">
    <citation type="journal article" date="2014" name="Int. J. Syst. Evol. Microbiol.">
        <title>Complete genome sequence of Corynebacterium casei LMG S-19264T (=DSM 44701T), isolated from a smear-ripened cheese.</title>
        <authorList>
            <consortium name="US DOE Joint Genome Institute (JGI-PGF)"/>
            <person name="Walter F."/>
            <person name="Albersmeier A."/>
            <person name="Kalinowski J."/>
            <person name="Ruckert C."/>
        </authorList>
    </citation>
    <scope>NUCLEOTIDE SEQUENCE</scope>
    <source>
        <strain evidence="5">JCM 30804</strain>
    </source>
</reference>
<dbReference type="Proteomes" id="UP000613743">
    <property type="component" value="Unassembled WGS sequence"/>
</dbReference>
<dbReference type="PROSITE" id="PS50893">
    <property type="entry name" value="ABC_TRANSPORTER_2"/>
    <property type="match status" value="2"/>
</dbReference>
<dbReference type="Gene3D" id="3.40.50.300">
    <property type="entry name" value="P-loop containing nucleotide triphosphate hydrolases"/>
    <property type="match status" value="2"/>
</dbReference>
<dbReference type="GO" id="GO:0005524">
    <property type="term" value="F:ATP binding"/>
    <property type="evidence" value="ECO:0007669"/>
    <property type="project" value="UniProtKB-KW"/>
</dbReference>
<dbReference type="GO" id="GO:0016887">
    <property type="term" value="F:ATP hydrolysis activity"/>
    <property type="evidence" value="ECO:0007669"/>
    <property type="project" value="InterPro"/>
</dbReference>
<protein>
    <submittedName>
        <fullName evidence="5">ABC transporter</fullName>
    </submittedName>
</protein>
<comment type="caution">
    <text evidence="5">The sequence shown here is derived from an EMBL/GenBank/DDBJ whole genome shotgun (WGS) entry which is preliminary data.</text>
</comment>
<dbReference type="GO" id="GO:0043190">
    <property type="term" value="C:ATP-binding cassette (ABC) transporter complex"/>
    <property type="evidence" value="ECO:0007669"/>
    <property type="project" value="TreeGrafter"/>
</dbReference>
<name>A0A917JQE2_9GAMM</name>
<dbReference type="SMART" id="SM00382">
    <property type="entry name" value="AAA"/>
    <property type="match status" value="2"/>
</dbReference>
<dbReference type="InterPro" id="IPR027417">
    <property type="entry name" value="P-loop_NTPase"/>
</dbReference>
<evidence type="ECO:0000313" key="6">
    <source>
        <dbReference type="Proteomes" id="UP000613743"/>
    </source>
</evidence>
<dbReference type="InterPro" id="IPR003439">
    <property type="entry name" value="ABC_transporter-like_ATP-bd"/>
</dbReference>
<dbReference type="RefSeq" id="WP_188920122.1">
    <property type="nucleotide sequence ID" value="NZ_BMPZ01000004.1"/>
</dbReference>
<dbReference type="EMBL" id="BMPZ01000004">
    <property type="protein sequence ID" value="GGI81358.1"/>
    <property type="molecule type" value="Genomic_DNA"/>
</dbReference>
<keyword evidence="3" id="KW-0067">ATP-binding</keyword>
<evidence type="ECO:0000259" key="4">
    <source>
        <dbReference type="PROSITE" id="PS50893"/>
    </source>
</evidence>
<dbReference type="InterPro" id="IPR050095">
    <property type="entry name" value="ECF_ABC_transporter_ATP-bd"/>
</dbReference>
<evidence type="ECO:0000256" key="3">
    <source>
        <dbReference type="ARBA" id="ARBA00022840"/>
    </source>
</evidence>
<dbReference type="SUPFAM" id="SSF52540">
    <property type="entry name" value="P-loop containing nucleoside triphosphate hydrolases"/>
    <property type="match status" value="2"/>
</dbReference>
<dbReference type="CDD" id="cd03225">
    <property type="entry name" value="ABC_cobalt_CbiO_domain1"/>
    <property type="match status" value="2"/>
</dbReference>
<accession>A0A917JQE2</accession>
<keyword evidence="2" id="KW-0547">Nucleotide-binding</keyword>
<dbReference type="GO" id="GO:0042626">
    <property type="term" value="F:ATPase-coupled transmembrane transporter activity"/>
    <property type="evidence" value="ECO:0007669"/>
    <property type="project" value="TreeGrafter"/>
</dbReference>
<feature type="domain" description="ABC transporter" evidence="4">
    <location>
        <begin position="4"/>
        <end position="231"/>
    </location>
</feature>
<organism evidence="5 6">
    <name type="scientific">Shewanella gelidii</name>
    <dbReference type="NCBI Taxonomy" id="1642821"/>
    <lineage>
        <taxon>Bacteria</taxon>
        <taxon>Pseudomonadati</taxon>
        <taxon>Pseudomonadota</taxon>
        <taxon>Gammaproteobacteria</taxon>
        <taxon>Alteromonadales</taxon>
        <taxon>Shewanellaceae</taxon>
        <taxon>Shewanella</taxon>
    </lineage>
</organism>
<reference evidence="5" key="2">
    <citation type="submission" date="2020-09" db="EMBL/GenBank/DDBJ databases">
        <authorList>
            <person name="Sun Q."/>
            <person name="Ohkuma M."/>
        </authorList>
    </citation>
    <scope>NUCLEOTIDE SEQUENCE</scope>
    <source>
        <strain evidence="5">JCM 30804</strain>
    </source>
</reference>
<keyword evidence="6" id="KW-1185">Reference proteome</keyword>
<sequence>MALIQCEQVELGYASRPRLLHGVNWQINAGECHCVMGATGSGKSSLLALLAGLYQDDARRVVTGHIQRQGQLRVGLVMQDPNVQFVRQQVGAEVAFVLENLSVPSEQMAPRVQQVLLKVGLDVSLRQPIEHLSLGQKYRLMLAAQLVDLPDLILLDEPGAQLDEAGITELIHVLSELIRDGIAIVIVEHEPSRFSELVSHFWSIEAQHFIKRTIPVSWSALPFSSSKVFANQKERYEFQRQPKNSNVEQDGSGEASSLVIESLPFDFAFQGHERLFQLQTPLWLDVGEIALLVGDNGTGKSSLLKYFAGLHTDVDDVPIKVLGQAPKLGQYADRLALLLQSPNRQLFESSVRQELEFSLLRYQLPTSRVDEILKRIGLENLAQQSPHRLSYGQQHLIALACVVCLRPQLLLLDDPFAGLDAHYRAIVQKLILELAGKGCAVVIASHKLWPDLPVQHLWHIQHGVLNPATHCNATTSEQPHPQITCPRSAKLPLLQTVEFG</sequence>
<keyword evidence="1" id="KW-0813">Transport</keyword>
<gene>
    <name evidence="5" type="ORF">GCM10009332_18400</name>
</gene>
<evidence type="ECO:0000313" key="5">
    <source>
        <dbReference type="EMBL" id="GGI81358.1"/>
    </source>
</evidence>
<dbReference type="InterPro" id="IPR015856">
    <property type="entry name" value="ABC_transpr_CbiO/EcfA_su"/>
</dbReference>
<evidence type="ECO:0000256" key="1">
    <source>
        <dbReference type="ARBA" id="ARBA00022448"/>
    </source>
</evidence>
<evidence type="ECO:0000256" key="2">
    <source>
        <dbReference type="ARBA" id="ARBA00022741"/>
    </source>
</evidence>
<dbReference type="PANTHER" id="PTHR43553">
    <property type="entry name" value="HEAVY METAL TRANSPORTER"/>
    <property type="match status" value="1"/>
</dbReference>
<feature type="domain" description="ABC transporter" evidence="4">
    <location>
        <begin position="258"/>
        <end position="487"/>
    </location>
</feature>
<proteinExistence type="predicted"/>
<dbReference type="AlphaFoldDB" id="A0A917JQE2"/>
<dbReference type="Pfam" id="PF00005">
    <property type="entry name" value="ABC_tran"/>
    <property type="match status" value="2"/>
</dbReference>